<keyword evidence="1" id="KW-0812">Transmembrane</keyword>
<proteinExistence type="predicted"/>
<evidence type="ECO:0000313" key="3">
    <source>
        <dbReference type="Proteomes" id="UP000245212"/>
    </source>
</evidence>
<dbReference type="Proteomes" id="UP000245212">
    <property type="component" value="Unassembled WGS sequence"/>
</dbReference>
<name>A0A2V1K2M4_9BURK</name>
<dbReference type="AlphaFoldDB" id="A0A2V1K2M4"/>
<keyword evidence="1" id="KW-1133">Transmembrane helix</keyword>
<evidence type="ECO:0008006" key="4">
    <source>
        <dbReference type="Google" id="ProtNLM"/>
    </source>
</evidence>
<keyword evidence="3" id="KW-1185">Reference proteome</keyword>
<comment type="caution">
    <text evidence="2">The sequence shown here is derived from an EMBL/GenBank/DDBJ whole genome shotgun (WGS) entry which is preliminary data.</text>
</comment>
<reference evidence="3" key="1">
    <citation type="submission" date="2018-05" db="EMBL/GenBank/DDBJ databases">
        <authorList>
            <person name="Li Y."/>
        </authorList>
    </citation>
    <scope>NUCLEOTIDE SEQUENCE [LARGE SCALE GENOMIC DNA]</scope>
    <source>
        <strain evidence="3">3d-2-2</strain>
    </source>
</reference>
<evidence type="ECO:0000313" key="2">
    <source>
        <dbReference type="EMBL" id="PWF23887.1"/>
    </source>
</evidence>
<evidence type="ECO:0000256" key="1">
    <source>
        <dbReference type="SAM" id="Phobius"/>
    </source>
</evidence>
<organism evidence="2 3">
    <name type="scientific">Corticimicrobacter populi</name>
    <dbReference type="NCBI Taxonomy" id="2175229"/>
    <lineage>
        <taxon>Bacteria</taxon>
        <taxon>Pseudomonadati</taxon>
        <taxon>Pseudomonadota</taxon>
        <taxon>Betaproteobacteria</taxon>
        <taxon>Burkholderiales</taxon>
        <taxon>Alcaligenaceae</taxon>
        <taxon>Corticimicrobacter</taxon>
    </lineage>
</organism>
<sequence length="163" mass="17720">MDLMTHTASQPVSGTPDLPPAIESLLAQGPLLGPAWPGAAKAIAWIVLLLTALQIGRTAASLPFEQISGVMAGIVGFCFIGLAVIVRAMQTSVVRIDSQGLHQSWITHRSVAWEDIQYAKFVPMLFSKRLIVFRRGGRPLVFQSGNKALQTAFAHIALTYRRQ</sequence>
<dbReference type="EMBL" id="QETA01000002">
    <property type="protein sequence ID" value="PWF23887.1"/>
    <property type="molecule type" value="Genomic_DNA"/>
</dbReference>
<feature type="transmembrane region" description="Helical" evidence="1">
    <location>
        <begin position="67"/>
        <end position="89"/>
    </location>
</feature>
<keyword evidence="1" id="KW-0472">Membrane</keyword>
<gene>
    <name evidence="2" type="ORF">DD235_06025</name>
</gene>
<protein>
    <recommendedName>
        <fullName evidence="4">PH domain-containing protein</fullName>
    </recommendedName>
</protein>
<accession>A0A2V1K2M4</accession>